<reference evidence="4" key="1">
    <citation type="submission" date="2023-03" db="EMBL/GenBank/DDBJ databases">
        <title>Chromosome-scale reference genome and RAD-based genetic map of yellow starthistle (Centaurea solstitialis) reveal putative structural variation and QTLs associated with invader traits.</title>
        <authorList>
            <person name="Reatini B."/>
            <person name="Cang F.A."/>
            <person name="Jiang Q."/>
            <person name="Mckibben M.T.W."/>
            <person name="Barker M.S."/>
            <person name="Rieseberg L.H."/>
            <person name="Dlugosch K.M."/>
        </authorList>
    </citation>
    <scope>NUCLEOTIDE SEQUENCE</scope>
    <source>
        <strain evidence="4">CAN-66</strain>
        <tissue evidence="4">Leaf</tissue>
    </source>
</reference>
<dbReference type="PANTHER" id="PTHR10353:SF246">
    <property type="entry name" value="3-ALPHA-(S)-STRICTOSIDINE BETA-GLUCOSIDASE"/>
    <property type="match status" value="1"/>
</dbReference>
<dbReference type="InterPro" id="IPR001360">
    <property type="entry name" value="Glyco_hydro_1"/>
</dbReference>
<dbReference type="GO" id="GO:0008422">
    <property type="term" value="F:beta-glucosidase activity"/>
    <property type="evidence" value="ECO:0007669"/>
    <property type="project" value="TreeGrafter"/>
</dbReference>
<dbReference type="PROSITE" id="PS00653">
    <property type="entry name" value="GLYCOSYL_HYDROL_F1_2"/>
    <property type="match status" value="1"/>
</dbReference>
<keyword evidence="2" id="KW-0378">Hydrolase</keyword>
<evidence type="ECO:0000313" key="5">
    <source>
        <dbReference type="Proteomes" id="UP001172457"/>
    </source>
</evidence>
<evidence type="ECO:0000256" key="1">
    <source>
        <dbReference type="ARBA" id="ARBA00010838"/>
    </source>
</evidence>
<dbReference type="GO" id="GO:0005975">
    <property type="term" value="P:carbohydrate metabolic process"/>
    <property type="evidence" value="ECO:0007669"/>
    <property type="project" value="InterPro"/>
</dbReference>
<organism evidence="4 5">
    <name type="scientific">Centaurea solstitialis</name>
    <name type="common">yellow star-thistle</name>
    <dbReference type="NCBI Taxonomy" id="347529"/>
    <lineage>
        <taxon>Eukaryota</taxon>
        <taxon>Viridiplantae</taxon>
        <taxon>Streptophyta</taxon>
        <taxon>Embryophyta</taxon>
        <taxon>Tracheophyta</taxon>
        <taxon>Spermatophyta</taxon>
        <taxon>Magnoliopsida</taxon>
        <taxon>eudicotyledons</taxon>
        <taxon>Gunneridae</taxon>
        <taxon>Pentapetalae</taxon>
        <taxon>asterids</taxon>
        <taxon>campanulids</taxon>
        <taxon>Asterales</taxon>
        <taxon>Asteraceae</taxon>
        <taxon>Carduoideae</taxon>
        <taxon>Cardueae</taxon>
        <taxon>Centaureinae</taxon>
        <taxon>Centaurea</taxon>
    </lineage>
</organism>
<dbReference type="SUPFAM" id="SSF51445">
    <property type="entry name" value="(Trans)glycosidases"/>
    <property type="match status" value="1"/>
</dbReference>
<comment type="similarity">
    <text evidence="1 3">Belongs to the glycosyl hydrolase 1 family.</text>
</comment>
<protein>
    <recommendedName>
        <fullName evidence="6">Beta-glucosidase</fullName>
    </recommendedName>
</protein>
<dbReference type="Pfam" id="PF00232">
    <property type="entry name" value="Glyco_hydro_1"/>
    <property type="match status" value="1"/>
</dbReference>
<comment type="caution">
    <text evidence="4">The sequence shown here is derived from an EMBL/GenBank/DDBJ whole genome shotgun (WGS) entry which is preliminary data.</text>
</comment>
<gene>
    <name evidence="4" type="ORF">OSB04_025087</name>
</gene>
<proteinExistence type="inferred from homology"/>
<keyword evidence="5" id="KW-1185">Reference proteome</keyword>
<dbReference type="Gene3D" id="3.20.20.80">
    <property type="entry name" value="Glycosidases"/>
    <property type="match status" value="1"/>
</dbReference>
<evidence type="ECO:0008006" key="6">
    <source>
        <dbReference type="Google" id="ProtNLM"/>
    </source>
</evidence>
<dbReference type="InterPro" id="IPR017853">
    <property type="entry name" value="GH"/>
</dbReference>
<dbReference type="PANTHER" id="PTHR10353">
    <property type="entry name" value="GLYCOSYL HYDROLASE"/>
    <property type="match status" value="1"/>
</dbReference>
<dbReference type="Proteomes" id="UP001172457">
    <property type="component" value="Chromosome 6"/>
</dbReference>
<evidence type="ECO:0000313" key="4">
    <source>
        <dbReference type="EMBL" id="KAJ9545380.1"/>
    </source>
</evidence>
<name>A0AA38SZP8_9ASTR</name>
<sequence length="517" mass="59260">MGSEMIDNNGQGLDDDVKRQDFPNNFLFGVATSAHQVEGAWNTDGKGLSIWDCFTLRNPDKISGGANACVTVESYSRMKEDVQLLKKMGVNTYRFSISWPRILPANGIEPFVTLFHWDLPNALEEEYMGFLSSKVVDDFVDYADICFWEFGDRVKNWLTINEPHMFTYNGYVTGTFAPGRGLKCTDSDETEPYTVAYNLLNCHAAAYRKYEKDYKSYQKGKVGITLDLNYSKPFRGPSNKEDVQAVQYALDFVNGWFLDPLAKGKWPETMQNFATIQTKNYPNGRTLPEFSVDQRTKLIGSYDFLGINYYIAFYVQYQASSDDIPAGYTRDCHFLASGINSDGDPIGKQAYEDPTNPFLSWVYLCPAELTELLYLLKNTYNISKPLIITENGSPDMNNPGKTYREVRDDRYRMDYIKKHLIAIRTAMRNNVNVTGYFAWSFMDSFEWSSGYKDRFGLIYVDYVNNLQRYPKNSALWYRKFLSENVLKRPMEVVDVDDTVPVAEKTAEGNPKLKKAKA</sequence>
<evidence type="ECO:0000256" key="2">
    <source>
        <dbReference type="ARBA" id="ARBA00022801"/>
    </source>
</evidence>
<dbReference type="AlphaFoldDB" id="A0AA38SZP8"/>
<evidence type="ECO:0000256" key="3">
    <source>
        <dbReference type="RuleBase" id="RU003690"/>
    </source>
</evidence>
<dbReference type="EMBL" id="JARYMX010000006">
    <property type="protein sequence ID" value="KAJ9545380.1"/>
    <property type="molecule type" value="Genomic_DNA"/>
</dbReference>
<dbReference type="PRINTS" id="PR00131">
    <property type="entry name" value="GLHYDRLASE1"/>
</dbReference>
<accession>A0AA38SZP8</accession>
<dbReference type="InterPro" id="IPR033132">
    <property type="entry name" value="GH_1_N_CS"/>
</dbReference>